<accession>A0A645JMJ5</accession>
<organism evidence="1">
    <name type="scientific">bioreactor metagenome</name>
    <dbReference type="NCBI Taxonomy" id="1076179"/>
    <lineage>
        <taxon>unclassified sequences</taxon>
        <taxon>metagenomes</taxon>
        <taxon>ecological metagenomes</taxon>
    </lineage>
</organism>
<comment type="caution">
    <text evidence="1">The sequence shown here is derived from an EMBL/GenBank/DDBJ whole genome shotgun (WGS) entry which is preliminary data.</text>
</comment>
<gene>
    <name evidence="1" type="ORF">SDC9_212656</name>
</gene>
<evidence type="ECO:0000313" key="1">
    <source>
        <dbReference type="EMBL" id="MPN64878.1"/>
    </source>
</evidence>
<sequence length="50" mass="5805">MLQRFDNDGLSADFGIDLVCLQYSLDILVRYLDCLRRFSVAEFDFHNATS</sequence>
<proteinExistence type="predicted"/>
<name>A0A645JMJ5_9ZZZZ</name>
<protein>
    <submittedName>
        <fullName evidence="1">Uncharacterized protein</fullName>
    </submittedName>
</protein>
<reference evidence="1" key="1">
    <citation type="submission" date="2019-08" db="EMBL/GenBank/DDBJ databases">
        <authorList>
            <person name="Kucharzyk K."/>
            <person name="Murdoch R.W."/>
            <person name="Higgins S."/>
            <person name="Loffler F."/>
        </authorList>
    </citation>
    <scope>NUCLEOTIDE SEQUENCE</scope>
</reference>
<dbReference type="EMBL" id="VSSQ01146411">
    <property type="protein sequence ID" value="MPN64878.1"/>
    <property type="molecule type" value="Genomic_DNA"/>
</dbReference>
<dbReference type="AlphaFoldDB" id="A0A645JMJ5"/>